<keyword evidence="2" id="KW-1185">Reference proteome</keyword>
<name>A0A8B9DZK1_ANSCY</name>
<dbReference type="PANTHER" id="PTHR15989">
    <property type="entry name" value="VEZATIN"/>
    <property type="match status" value="1"/>
</dbReference>
<reference evidence="1" key="2">
    <citation type="submission" date="2025-09" db="UniProtKB">
        <authorList>
            <consortium name="Ensembl"/>
        </authorList>
    </citation>
    <scope>IDENTIFICATION</scope>
</reference>
<dbReference type="InterPro" id="IPR026858">
    <property type="entry name" value="Vezatin"/>
</dbReference>
<proteinExistence type="predicted"/>
<sequence>MSWQSEFPNSPLYQYLQDLGHTDFEVCSSVSQKAKQCAVEEGQKERTVHQGILSKLVEFFRSWFPFPQYKKDDDILHRLVSDYLILFYFLIFLS</sequence>
<dbReference type="Proteomes" id="UP000694521">
    <property type="component" value="Unplaced"/>
</dbReference>
<evidence type="ECO:0000313" key="2">
    <source>
        <dbReference type="Proteomes" id="UP000694521"/>
    </source>
</evidence>
<dbReference type="AlphaFoldDB" id="A0A8B9DZK1"/>
<organism evidence="1 2">
    <name type="scientific">Anser cygnoides</name>
    <name type="common">Swan goose</name>
    <dbReference type="NCBI Taxonomy" id="8845"/>
    <lineage>
        <taxon>Eukaryota</taxon>
        <taxon>Metazoa</taxon>
        <taxon>Chordata</taxon>
        <taxon>Craniata</taxon>
        <taxon>Vertebrata</taxon>
        <taxon>Euteleostomi</taxon>
        <taxon>Archelosauria</taxon>
        <taxon>Archosauria</taxon>
        <taxon>Dinosauria</taxon>
        <taxon>Saurischia</taxon>
        <taxon>Theropoda</taxon>
        <taxon>Coelurosauria</taxon>
        <taxon>Aves</taxon>
        <taxon>Neognathae</taxon>
        <taxon>Galloanserae</taxon>
        <taxon>Anseriformes</taxon>
        <taxon>Anatidae</taxon>
        <taxon>Anserinae</taxon>
        <taxon>Anser</taxon>
    </lineage>
</organism>
<protein>
    <submittedName>
        <fullName evidence="1">Uncharacterized protein</fullName>
    </submittedName>
</protein>
<evidence type="ECO:0000313" key="1">
    <source>
        <dbReference type="Ensembl" id="ENSACDP00005014414.1"/>
    </source>
</evidence>
<reference evidence="1" key="1">
    <citation type="submission" date="2025-08" db="UniProtKB">
        <authorList>
            <consortium name="Ensembl"/>
        </authorList>
    </citation>
    <scope>IDENTIFICATION</scope>
</reference>
<dbReference type="Ensembl" id="ENSACDT00005017330.1">
    <property type="protein sequence ID" value="ENSACDP00005014414.1"/>
    <property type="gene ID" value="ENSACDG00005010570.1"/>
</dbReference>
<dbReference type="GO" id="GO:0098609">
    <property type="term" value="P:cell-cell adhesion"/>
    <property type="evidence" value="ECO:0007669"/>
    <property type="project" value="InterPro"/>
</dbReference>
<accession>A0A8B9DZK1</accession>
<dbReference type="GO" id="GO:0005886">
    <property type="term" value="C:plasma membrane"/>
    <property type="evidence" value="ECO:0007669"/>
    <property type="project" value="TreeGrafter"/>
</dbReference>
<dbReference type="PANTHER" id="PTHR15989:SF5">
    <property type="entry name" value="VEZATIN"/>
    <property type="match status" value="1"/>
</dbReference>